<proteinExistence type="predicted"/>
<comment type="caution">
    <text evidence="1">The sequence shown here is derived from an EMBL/GenBank/DDBJ whole genome shotgun (WGS) entry which is preliminary data.</text>
</comment>
<organism evidence="1 2">
    <name type="scientific">Dendrobium nobile</name>
    <name type="common">Orchid</name>
    <dbReference type="NCBI Taxonomy" id="94219"/>
    <lineage>
        <taxon>Eukaryota</taxon>
        <taxon>Viridiplantae</taxon>
        <taxon>Streptophyta</taxon>
        <taxon>Embryophyta</taxon>
        <taxon>Tracheophyta</taxon>
        <taxon>Spermatophyta</taxon>
        <taxon>Magnoliopsida</taxon>
        <taxon>Liliopsida</taxon>
        <taxon>Asparagales</taxon>
        <taxon>Orchidaceae</taxon>
        <taxon>Epidendroideae</taxon>
        <taxon>Malaxideae</taxon>
        <taxon>Dendrobiinae</taxon>
        <taxon>Dendrobium</taxon>
    </lineage>
</organism>
<sequence length="55" mass="5976">MLSFTVAAEAAVDLLDILNSRTQLHVLFVNASKSAAATCKPVMNLYLQFTPTTFT</sequence>
<reference evidence="1" key="1">
    <citation type="journal article" date="2022" name="Front. Genet.">
        <title>Chromosome-Scale Assembly of the Dendrobium nobile Genome Provides Insights Into the Molecular Mechanism of the Biosynthesis of the Medicinal Active Ingredient of Dendrobium.</title>
        <authorList>
            <person name="Xu Q."/>
            <person name="Niu S.-C."/>
            <person name="Li K.-L."/>
            <person name="Zheng P.-J."/>
            <person name="Zhang X.-J."/>
            <person name="Jia Y."/>
            <person name="Liu Y."/>
            <person name="Niu Y.-X."/>
            <person name="Yu L.-H."/>
            <person name="Chen D.-F."/>
            <person name="Zhang G.-Q."/>
        </authorList>
    </citation>
    <scope>NUCLEOTIDE SEQUENCE</scope>
    <source>
        <tissue evidence="1">Leaf</tissue>
    </source>
</reference>
<name>A0A8T3BIE9_DENNO</name>
<dbReference type="EMBL" id="JAGYWB010000009">
    <property type="protein sequence ID" value="KAI0512050.1"/>
    <property type="molecule type" value="Genomic_DNA"/>
</dbReference>
<evidence type="ECO:0000313" key="2">
    <source>
        <dbReference type="Proteomes" id="UP000829196"/>
    </source>
</evidence>
<dbReference type="AlphaFoldDB" id="A0A8T3BIE9"/>
<accession>A0A8T3BIE9</accession>
<keyword evidence="2" id="KW-1185">Reference proteome</keyword>
<dbReference type="Proteomes" id="UP000829196">
    <property type="component" value="Unassembled WGS sequence"/>
</dbReference>
<evidence type="ECO:0000313" key="1">
    <source>
        <dbReference type="EMBL" id="KAI0512050.1"/>
    </source>
</evidence>
<protein>
    <submittedName>
        <fullName evidence="1">Uncharacterized protein</fullName>
    </submittedName>
</protein>
<gene>
    <name evidence="1" type="ORF">KFK09_012685</name>
</gene>